<dbReference type="Proteomes" id="UP000027120">
    <property type="component" value="Unassembled WGS sequence"/>
</dbReference>
<evidence type="ECO:0000256" key="1">
    <source>
        <dbReference type="ARBA" id="ARBA00023235"/>
    </source>
</evidence>
<dbReference type="GO" id="GO:0016104">
    <property type="term" value="P:triterpenoid biosynthetic process"/>
    <property type="evidence" value="ECO:0007669"/>
    <property type="project" value="InterPro"/>
</dbReference>
<sequence length="39" mass="4779">ELTGVFMENCMLHYPIYRNIFPMWALAEYRSRLLLPEIF</sequence>
<keyword evidence="1" id="KW-0413">Isomerase</keyword>
<organism evidence="2 3">
    <name type="scientific">Citrus sinensis</name>
    <name type="common">Sweet orange</name>
    <name type="synonym">Citrus aurantium var. sinensis</name>
    <dbReference type="NCBI Taxonomy" id="2711"/>
    <lineage>
        <taxon>Eukaryota</taxon>
        <taxon>Viridiplantae</taxon>
        <taxon>Streptophyta</taxon>
        <taxon>Embryophyta</taxon>
        <taxon>Tracheophyta</taxon>
        <taxon>Spermatophyta</taxon>
        <taxon>Magnoliopsida</taxon>
        <taxon>eudicotyledons</taxon>
        <taxon>Gunneridae</taxon>
        <taxon>Pentapetalae</taxon>
        <taxon>rosids</taxon>
        <taxon>malvids</taxon>
        <taxon>Sapindales</taxon>
        <taxon>Rutaceae</taxon>
        <taxon>Aurantioideae</taxon>
        <taxon>Citrus</taxon>
    </lineage>
</organism>
<dbReference type="EMBL" id="KK785348">
    <property type="protein sequence ID" value="KDO43818.1"/>
    <property type="molecule type" value="Genomic_DNA"/>
</dbReference>
<gene>
    <name evidence="2" type="ORF">CISIN_1g0264852mg</name>
</gene>
<dbReference type="PANTHER" id="PTHR11764">
    <property type="entry name" value="TERPENE CYCLASE/MUTASE FAMILY MEMBER"/>
    <property type="match status" value="1"/>
</dbReference>
<dbReference type="InterPro" id="IPR018333">
    <property type="entry name" value="Squalene_cyclase"/>
</dbReference>
<dbReference type="InterPro" id="IPR008930">
    <property type="entry name" value="Terpenoid_cyclase/PrenylTrfase"/>
</dbReference>
<dbReference type="Gene3D" id="1.50.10.20">
    <property type="match status" value="1"/>
</dbReference>
<dbReference type="GO" id="GO:0005811">
    <property type="term" value="C:lipid droplet"/>
    <property type="evidence" value="ECO:0007669"/>
    <property type="project" value="InterPro"/>
</dbReference>
<evidence type="ECO:0000313" key="3">
    <source>
        <dbReference type="Proteomes" id="UP000027120"/>
    </source>
</evidence>
<dbReference type="EMBL" id="KK785348">
    <property type="protein sequence ID" value="KDO43819.1"/>
    <property type="molecule type" value="Genomic_DNA"/>
</dbReference>
<reference evidence="2 3" key="1">
    <citation type="submission" date="2014-04" db="EMBL/GenBank/DDBJ databases">
        <authorList>
            <consortium name="International Citrus Genome Consortium"/>
            <person name="Gmitter F."/>
            <person name="Chen C."/>
            <person name="Farmerie W."/>
            <person name="Harkins T."/>
            <person name="Desany B."/>
            <person name="Mohiuddin M."/>
            <person name="Kodira C."/>
            <person name="Borodovsky M."/>
            <person name="Lomsadze A."/>
            <person name="Burns P."/>
            <person name="Jenkins J."/>
            <person name="Prochnik S."/>
            <person name="Shu S."/>
            <person name="Chapman J."/>
            <person name="Pitluck S."/>
            <person name="Schmutz J."/>
            <person name="Rokhsar D."/>
        </authorList>
    </citation>
    <scope>NUCLEOTIDE SEQUENCE</scope>
</reference>
<dbReference type="SUPFAM" id="SSF48239">
    <property type="entry name" value="Terpenoid cyclases/Protein prenyltransferases"/>
    <property type="match status" value="1"/>
</dbReference>
<dbReference type="PANTHER" id="PTHR11764:SF58">
    <property type="entry name" value="BETA-AMYRIN SYNTHASE-RELATED"/>
    <property type="match status" value="1"/>
</dbReference>
<dbReference type="AlphaFoldDB" id="A0A067DLF7"/>
<accession>A0A067DLF7</accession>
<name>A0A067DLF7_CITSI</name>
<evidence type="ECO:0000313" key="2">
    <source>
        <dbReference type="EMBL" id="KDO43819.1"/>
    </source>
</evidence>
<proteinExistence type="predicted"/>
<protein>
    <submittedName>
        <fullName evidence="2">Uncharacterized protein</fullName>
    </submittedName>
</protein>
<dbReference type="STRING" id="2711.A0A067DLF7"/>
<keyword evidence="3" id="KW-1185">Reference proteome</keyword>
<feature type="non-terminal residue" evidence="2">
    <location>
        <position position="1"/>
    </location>
</feature>
<dbReference type="GO" id="GO:0042300">
    <property type="term" value="F:beta-amyrin synthase activity"/>
    <property type="evidence" value="ECO:0007669"/>
    <property type="project" value="UniProtKB-ARBA"/>
</dbReference>